<dbReference type="PANTHER" id="PTHR22674">
    <property type="entry name" value="NTPASE, KAP FAMILY P-LOOP DOMAIN-CONTAINING 1"/>
    <property type="match status" value="1"/>
</dbReference>
<keyword evidence="1" id="KW-1133">Transmembrane helix</keyword>
<dbReference type="Pfam" id="PF07693">
    <property type="entry name" value="KAP_NTPase"/>
    <property type="match status" value="1"/>
</dbReference>
<evidence type="ECO:0000313" key="4">
    <source>
        <dbReference type="Proteomes" id="UP000186666"/>
    </source>
</evidence>
<sequence>MNLLSTIEEVRARVFAYNINYISSNVFKYWLYGLGSVMSILLIGIYFLQGMYNQDKKNEIFNAKSDYLFFVIPFSLIINYIFVVQPITYWTGDLLSDLFNSDNPIKGREDDKLERNKFTDRIAECIANQGNESLTIGIFGEWGSRKSSVYSMIKTEVENIMQNHCIVFDFKPWYFGQENHEIIRTFLFQLSDVIKKDEGFDPKLDKELKKYLEYLSTISLRPTGSMISFKDLLDKYSPSKDSVKLSDVKQKIEDMLQKSDKRIIVFIDDVDRLDRDEIKMVFKLVRLIADFPNITYLLALDEEVVSDSLSEIYDEGSSEIRREQGRRYLDKFIQIPLYLPIPDQQKVSELCWQGIEPFLIEHGIINIEKELLPQHIRHLVFTPRNVFRFINLAKFFIPLLKEEVNTRDLLYLLLIQISSPKLYKFISENGLVLINDVEEKDLGNVREQFNNMKLGGFNRYANLLSDLFPYSEKLCDRKIAKISTQLKQSWFNEKRICSETYFNQYFMYSLPKGEVSHENLELFIMKLSDINTSFDDLYQDYIKVIKLHSINDVNIKLESKL</sequence>
<feature type="transmembrane region" description="Helical" evidence="1">
    <location>
        <begin position="29"/>
        <end position="48"/>
    </location>
</feature>
<feature type="transmembrane region" description="Helical" evidence="1">
    <location>
        <begin position="68"/>
        <end position="90"/>
    </location>
</feature>
<keyword evidence="1" id="KW-0812">Transmembrane</keyword>
<evidence type="ECO:0000313" key="3">
    <source>
        <dbReference type="EMBL" id="SIR65746.1"/>
    </source>
</evidence>
<gene>
    <name evidence="3" type="ORF">SAMN05421578_12819</name>
</gene>
<reference evidence="3 4" key="1">
    <citation type="submission" date="2017-01" db="EMBL/GenBank/DDBJ databases">
        <authorList>
            <person name="Varghese N."/>
            <person name="Submissions S."/>
        </authorList>
    </citation>
    <scope>NUCLEOTIDE SEQUENCE [LARGE SCALE GENOMIC DNA]</scope>
    <source>
        <strain evidence="3 4">ATCC 23464</strain>
    </source>
</reference>
<keyword evidence="4" id="KW-1185">Reference proteome</keyword>
<accession>A0ABY1KDH5</accession>
<protein>
    <submittedName>
        <fullName evidence="3">KAP family P-loop domain-containing protein</fullName>
    </submittedName>
</protein>
<feature type="domain" description="KAP NTPase" evidence="2">
    <location>
        <begin position="115"/>
        <end position="392"/>
    </location>
</feature>
<organism evidence="3 4">
    <name type="scientific">Paenibacillus macquariensis</name>
    <dbReference type="NCBI Taxonomy" id="948756"/>
    <lineage>
        <taxon>Bacteria</taxon>
        <taxon>Bacillati</taxon>
        <taxon>Bacillota</taxon>
        <taxon>Bacilli</taxon>
        <taxon>Bacillales</taxon>
        <taxon>Paenibacillaceae</taxon>
        <taxon>Paenibacillus</taxon>
    </lineage>
</organism>
<proteinExistence type="predicted"/>
<comment type="caution">
    <text evidence="3">The sequence shown here is derived from an EMBL/GenBank/DDBJ whole genome shotgun (WGS) entry which is preliminary data.</text>
</comment>
<dbReference type="SUPFAM" id="SSF52540">
    <property type="entry name" value="P-loop containing nucleoside triphosphate hydrolases"/>
    <property type="match status" value="1"/>
</dbReference>
<dbReference type="Proteomes" id="UP000186666">
    <property type="component" value="Unassembled WGS sequence"/>
</dbReference>
<dbReference type="Gene3D" id="3.40.50.300">
    <property type="entry name" value="P-loop containing nucleotide triphosphate hydrolases"/>
    <property type="match status" value="1"/>
</dbReference>
<dbReference type="InterPro" id="IPR052754">
    <property type="entry name" value="NTPase_KAP_P-loop"/>
</dbReference>
<dbReference type="InterPro" id="IPR027417">
    <property type="entry name" value="P-loop_NTPase"/>
</dbReference>
<evidence type="ECO:0000259" key="2">
    <source>
        <dbReference type="Pfam" id="PF07693"/>
    </source>
</evidence>
<dbReference type="InterPro" id="IPR011646">
    <property type="entry name" value="KAP_P-loop"/>
</dbReference>
<keyword evidence="1" id="KW-0472">Membrane</keyword>
<name>A0ABY1KDH5_9BACL</name>
<dbReference type="PANTHER" id="PTHR22674:SF6">
    <property type="entry name" value="NTPASE KAP FAMILY P-LOOP DOMAIN-CONTAINING PROTEIN 1"/>
    <property type="match status" value="1"/>
</dbReference>
<dbReference type="EMBL" id="FTNK01000028">
    <property type="protein sequence ID" value="SIR65746.1"/>
    <property type="molecule type" value="Genomic_DNA"/>
</dbReference>
<evidence type="ECO:0000256" key="1">
    <source>
        <dbReference type="SAM" id="Phobius"/>
    </source>
</evidence>